<accession>A0A3N4JQ53</accession>
<protein>
    <submittedName>
        <fullName evidence="1">Uncharacterized protein</fullName>
    </submittedName>
</protein>
<dbReference type="Proteomes" id="UP000276215">
    <property type="component" value="Unassembled WGS sequence"/>
</dbReference>
<proteinExistence type="predicted"/>
<evidence type="ECO:0000313" key="2">
    <source>
        <dbReference type="Proteomes" id="UP000276215"/>
    </source>
</evidence>
<keyword evidence="2" id="KW-1185">Reference proteome</keyword>
<gene>
    <name evidence="1" type="ORF">L873DRAFT_1681120</name>
</gene>
<evidence type="ECO:0000313" key="1">
    <source>
        <dbReference type="EMBL" id="RPB00327.1"/>
    </source>
</evidence>
<sequence>LNLQLYLVLEVESDYKYYILLIMNEVAIILPIEYSDIGFHDIVLSKRIAYGESGFLFINANYVEYIILQYVLLYP</sequence>
<feature type="non-terminal residue" evidence="1">
    <location>
        <position position="1"/>
    </location>
</feature>
<reference evidence="1 2" key="1">
    <citation type="journal article" date="2018" name="Nat. Ecol. Evol.">
        <title>Pezizomycetes genomes reveal the molecular basis of ectomycorrhizal truffle lifestyle.</title>
        <authorList>
            <person name="Murat C."/>
            <person name="Payen T."/>
            <person name="Noel B."/>
            <person name="Kuo A."/>
            <person name="Morin E."/>
            <person name="Chen J."/>
            <person name="Kohler A."/>
            <person name="Krizsan K."/>
            <person name="Balestrini R."/>
            <person name="Da Silva C."/>
            <person name="Montanini B."/>
            <person name="Hainaut M."/>
            <person name="Levati E."/>
            <person name="Barry K.W."/>
            <person name="Belfiori B."/>
            <person name="Cichocki N."/>
            <person name="Clum A."/>
            <person name="Dockter R.B."/>
            <person name="Fauchery L."/>
            <person name="Guy J."/>
            <person name="Iotti M."/>
            <person name="Le Tacon F."/>
            <person name="Lindquist E.A."/>
            <person name="Lipzen A."/>
            <person name="Malagnac F."/>
            <person name="Mello A."/>
            <person name="Molinier V."/>
            <person name="Miyauchi S."/>
            <person name="Poulain J."/>
            <person name="Riccioni C."/>
            <person name="Rubini A."/>
            <person name="Sitrit Y."/>
            <person name="Splivallo R."/>
            <person name="Traeger S."/>
            <person name="Wang M."/>
            <person name="Zifcakova L."/>
            <person name="Wipf D."/>
            <person name="Zambonelli A."/>
            <person name="Paolocci F."/>
            <person name="Nowrousian M."/>
            <person name="Ottonello S."/>
            <person name="Baldrian P."/>
            <person name="Spatafora J.W."/>
            <person name="Henrissat B."/>
            <person name="Nagy L.G."/>
            <person name="Aury J.M."/>
            <person name="Wincker P."/>
            <person name="Grigoriev I.V."/>
            <person name="Bonfante P."/>
            <person name="Martin F.M."/>
        </authorList>
    </citation>
    <scope>NUCLEOTIDE SEQUENCE [LARGE SCALE GENOMIC DNA]</scope>
    <source>
        <strain evidence="1 2">120613-1</strain>
    </source>
</reference>
<organism evidence="1 2">
    <name type="scientific">Choiromyces venosus 120613-1</name>
    <dbReference type="NCBI Taxonomy" id="1336337"/>
    <lineage>
        <taxon>Eukaryota</taxon>
        <taxon>Fungi</taxon>
        <taxon>Dikarya</taxon>
        <taxon>Ascomycota</taxon>
        <taxon>Pezizomycotina</taxon>
        <taxon>Pezizomycetes</taxon>
        <taxon>Pezizales</taxon>
        <taxon>Tuberaceae</taxon>
        <taxon>Choiromyces</taxon>
    </lineage>
</organism>
<dbReference type="EMBL" id="ML120381">
    <property type="protein sequence ID" value="RPB00327.1"/>
    <property type="molecule type" value="Genomic_DNA"/>
</dbReference>
<dbReference type="AlphaFoldDB" id="A0A3N4JQ53"/>
<name>A0A3N4JQ53_9PEZI</name>